<reference evidence="3" key="1">
    <citation type="submission" date="2024-03" db="EMBL/GenBank/DDBJ databases">
        <title>WGS assembly of Saponaria officinalis var. Norfolk2.</title>
        <authorList>
            <person name="Jenkins J."/>
            <person name="Shu S."/>
            <person name="Grimwood J."/>
            <person name="Barry K."/>
            <person name="Goodstein D."/>
            <person name="Schmutz J."/>
            <person name="Leebens-Mack J."/>
            <person name="Osbourn A."/>
        </authorList>
    </citation>
    <scope>NUCLEOTIDE SEQUENCE [LARGE SCALE GENOMIC DNA]</scope>
    <source>
        <strain evidence="3">JIC</strain>
    </source>
</reference>
<proteinExistence type="predicted"/>
<dbReference type="GO" id="GO:0005829">
    <property type="term" value="C:cytosol"/>
    <property type="evidence" value="ECO:0007669"/>
    <property type="project" value="TreeGrafter"/>
</dbReference>
<dbReference type="Gene3D" id="3.40.50.720">
    <property type="entry name" value="NAD(P)-binding Rossmann-like Domain"/>
    <property type="match status" value="1"/>
</dbReference>
<keyword evidence="2" id="KW-0862">Zinc</keyword>
<dbReference type="GO" id="GO:0051903">
    <property type="term" value="F:S-(hydroxymethyl)glutathione dehydrogenase [NAD(P)+] activity"/>
    <property type="evidence" value="ECO:0007669"/>
    <property type="project" value="TreeGrafter"/>
</dbReference>
<dbReference type="AlphaFoldDB" id="A0AAW1NGC5"/>
<evidence type="ECO:0000256" key="2">
    <source>
        <dbReference type="ARBA" id="ARBA00022833"/>
    </source>
</evidence>
<dbReference type="EMBL" id="JBDFQZ010000001">
    <property type="protein sequence ID" value="KAK9757627.1"/>
    <property type="molecule type" value="Genomic_DNA"/>
</dbReference>
<dbReference type="GO" id="GO:0008270">
    <property type="term" value="F:zinc ion binding"/>
    <property type="evidence" value="ECO:0007669"/>
    <property type="project" value="TreeGrafter"/>
</dbReference>
<dbReference type="Gene3D" id="3.90.180.10">
    <property type="entry name" value="Medium-chain alcohol dehydrogenases, catalytic domain"/>
    <property type="match status" value="1"/>
</dbReference>
<keyword evidence="1" id="KW-0479">Metal-binding</keyword>
<name>A0AAW1NGC5_SAPOF</name>
<comment type="caution">
    <text evidence="3">The sequence shown here is derived from an EMBL/GenBank/DDBJ whole genome shotgun (WGS) entry which is preliminary data.</text>
</comment>
<dbReference type="PANTHER" id="PTHR43880:SF10">
    <property type="entry name" value="ALCOHOL DEHYDROGENASE-LIKE 2"/>
    <property type="match status" value="1"/>
</dbReference>
<dbReference type="GO" id="GO:0046294">
    <property type="term" value="P:formaldehyde catabolic process"/>
    <property type="evidence" value="ECO:0007669"/>
    <property type="project" value="TreeGrafter"/>
</dbReference>
<gene>
    <name evidence="3" type="ORF">RND81_01G175000</name>
</gene>
<organism evidence="3 4">
    <name type="scientific">Saponaria officinalis</name>
    <name type="common">Common soapwort</name>
    <name type="synonym">Lychnis saponaria</name>
    <dbReference type="NCBI Taxonomy" id="3572"/>
    <lineage>
        <taxon>Eukaryota</taxon>
        <taxon>Viridiplantae</taxon>
        <taxon>Streptophyta</taxon>
        <taxon>Embryophyta</taxon>
        <taxon>Tracheophyta</taxon>
        <taxon>Spermatophyta</taxon>
        <taxon>Magnoliopsida</taxon>
        <taxon>eudicotyledons</taxon>
        <taxon>Gunneridae</taxon>
        <taxon>Pentapetalae</taxon>
        <taxon>Caryophyllales</taxon>
        <taxon>Caryophyllaceae</taxon>
        <taxon>Caryophylleae</taxon>
        <taxon>Saponaria</taxon>
    </lineage>
</organism>
<accession>A0AAW1NGC5</accession>
<protein>
    <submittedName>
        <fullName evidence="3">Uncharacterized protein</fullName>
    </submittedName>
</protein>
<dbReference type="SUPFAM" id="SSF51735">
    <property type="entry name" value="NAD(P)-binding Rossmann-fold domains"/>
    <property type="match status" value="1"/>
</dbReference>
<evidence type="ECO:0000313" key="4">
    <source>
        <dbReference type="Proteomes" id="UP001443914"/>
    </source>
</evidence>
<sequence>MQDAFESAREGWGRTIILGVESQGTPMSINTWSMMRGKTVTGSFFGGIKPKSDIPLLAQRYI</sequence>
<dbReference type="Proteomes" id="UP001443914">
    <property type="component" value="Unassembled WGS sequence"/>
</dbReference>
<evidence type="ECO:0000256" key="1">
    <source>
        <dbReference type="ARBA" id="ARBA00022723"/>
    </source>
</evidence>
<evidence type="ECO:0000313" key="3">
    <source>
        <dbReference type="EMBL" id="KAK9757627.1"/>
    </source>
</evidence>
<dbReference type="InterPro" id="IPR036291">
    <property type="entry name" value="NAD(P)-bd_dom_sf"/>
</dbReference>
<keyword evidence="4" id="KW-1185">Reference proteome</keyword>
<dbReference type="PANTHER" id="PTHR43880">
    <property type="entry name" value="ALCOHOL DEHYDROGENASE"/>
    <property type="match status" value="1"/>
</dbReference>